<dbReference type="Proteomes" id="UP000235828">
    <property type="component" value="Chromosome A"/>
</dbReference>
<name>A0A2N8ZA80_9VIBR</name>
<evidence type="ECO:0008006" key="8">
    <source>
        <dbReference type="Google" id="ProtNLM"/>
    </source>
</evidence>
<organism evidence="6 7">
    <name type="scientific">Vibrio tapetis subsp. tapetis</name>
    <dbReference type="NCBI Taxonomy" id="1671868"/>
    <lineage>
        <taxon>Bacteria</taxon>
        <taxon>Pseudomonadati</taxon>
        <taxon>Pseudomonadota</taxon>
        <taxon>Gammaproteobacteria</taxon>
        <taxon>Vibrionales</taxon>
        <taxon>Vibrionaceae</taxon>
        <taxon>Vibrio</taxon>
    </lineage>
</organism>
<evidence type="ECO:0000256" key="1">
    <source>
        <dbReference type="ARBA" id="ARBA00001946"/>
    </source>
</evidence>
<evidence type="ECO:0000313" key="7">
    <source>
        <dbReference type="Proteomes" id="UP000235828"/>
    </source>
</evidence>
<keyword evidence="7" id="KW-1185">Reference proteome</keyword>
<evidence type="ECO:0000256" key="5">
    <source>
        <dbReference type="ARBA" id="ARBA00023277"/>
    </source>
</evidence>
<evidence type="ECO:0000256" key="4">
    <source>
        <dbReference type="ARBA" id="ARBA00022842"/>
    </source>
</evidence>
<dbReference type="SUPFAM" id="SSF88713">
    <property type="entry name" value="Glycoside hydrolase/deacetylase"/>
    <property type="match status" value="1"/>
</dbReference>
<keyword evidence="2" id="KW-0479">Metal-binding</keyword>
<dbReference type="OrthoDB" id="9774177at2"/>
<evidence type="ECO:0000256" key="2">
    <source>
        <dbReference type="ARBA" id="ARBA00022723"/>
    </source>
</evidence>
<dbReference type="InterPro" id="IPR006879">
    <property type="entry name" value="YdjC-like"/>
</dbReference>
<comment type="cofactor">
    <cofactor evidence="1">
        <name>Mg(2+)</name>
        <dbReference type="ChEBI" id="CHEBI:18420"/>
    </cofactor>
</comment>
<dbReference type="PANTHER" id="PTHR31609">
    <property type="entry name" value="YDJC DEACETYLASE FAMILY MEMBER"/>
    <property type="match status" value="1"/>
</dbReference>
<protein>
    <recommendedName>
        <fullName evidence="8">Carbohydrate deacetylase</fullName>
    </recommendedName>
</protein>
<dbReference type="AlphaFoldDB" id="A0A2N8ZA80"/>
<dbReference type="InterPro" id="IPR022948">
    <property type="entry name" value="COD_ChbG_bac"/>
</dbReference>
<dbReference type="Gene3D" id="3.20.20.370">
    <property type="entry name" value="Glycoside hydrolase/deacetylase"/>
    <property type="match status" value="1"/>
</dbReference>
<dbReference type="Pfam" id="PF04794">
    <property type="entry name" value="YdjC"/>
    <property type="match status" value="1"/>
</dbReference>
<proteinExistence type="predicted"/>
<evidence type="ECO:0000313" key="6">
    <source>
        <dbReference type="EMBL" id="SON48806.1"/>
    </source>
</evidence>
<dbReference type="GO" id="GO:0016811">
    <property type="term" value="F:hydrolase activity, acting on carbon-nitrogen (but not peptide) bonds, in linear amides"/>
    <property type="evidence" value="ECO:0007669"/>
    <property type="project" value="InterPro"/>
</dbReference>
<dbReference type="GO" id="GO:0019213">
    <property type="term" value="F:deacetylase activity"/>
    <property type="evidence" value="ECO:0007669"/>
    <property type="project" value="TreeGrafter"/>
</dbReference>
<sequence length="254" mass="28638">MKLILNADDFGLTERVNQAILKTMTTGIVRSTTIMMNQPGTQDAIRLVKSEKIQDLGLHLNLTAGPPLSSVDKLPNLTDDQGQFFHIRTLETFEKVDTEQVYGEIKAQYKAALQAGLNINHLDCHHFSAILPSTREAFIALANETGLPCRRIDLFVEGQQGLTSQTPDAFDYSFFDHGVDSELFKASLLKHKLHKPNACVEYMCHPGYGDDKVLRSLSSYVSMRETELNLLTNPQLVDWIRSHEIELVGYELFR</sequence>
<dbReference type="GO" id="GO:0046872">
    <property type="term" value="F:metal ion binding"/>
    <property type="evidence" value="ECO:0007669"/>
    <property type="project" value="UniProtKB-KW"/>
</dbReference>
<accession>A0A2N8ZA80</accession>
<dbReference type="PANTHER" id="PTHR31609:SF1">
    <property type="entry name" value="CARBOHYDRATE DEACETYLASE"/>
    <property type="match status" value="1"/>
</dbReference>
<dbReference type="RefSeq" id="WP_102521592.1">
    <property type="nucleotide sequence ID" value="NZ_LT960611.1"/>
</dbReference>
<dbReference type="EMBL" id="LT960611">
    <property type="protein sequence ID" value="SON48806.1"/>
    <property type="molecule type" value="Genomic_DNA"/>
</dbReference>
<gene>
    <name evidence="6" type="ORF">VTAP4600_A0827</name>
</gene>
<dbReference type="CDD" id="cd10803">
    <property type="entry name" value="YdjC_EF3048_like"/>
    <property type="match status" value="1"/>
</dbReference>
<reference evidence="6 7" key="1">
    <citation type="submission" date="2017-10" db="EMBL/GenBank/DDBJ databases">
        <authorList>
            <person name="Banno H."/>
            <person name="Chua N.-H."/>
        </authorList>
    </citation>
    <scope>NUCLEOTIDE SEQUENCE [LARGE SCALE GENOMIC DNA]</scope>
    <source>
        <strain evidence="6">Vibrio tapetis CECT4600</strain>
    </source>
</reference>
<evidence type="ECO:0000256" key="3">
    <source>
        <dbReference type="ARBA" id="ARBA00022801"/>
    </source>
</evidence>
<dbReference type="KEGG" id="vta:A0827"/>
<keyword evidence="3" id="KW-0378">Hydrolase</keyword>
<keyword evidence="5" id="KW-0119">Carbohydrate metabolism</keyword>
<dbReference type="InterPro" id="IPR011330">
    <property type="entry name" value="Glyco_hydro/deAcase_b/a-brl"/>
</dbReference>
<keyword evidence="4" id="KW-0460">Magnesium</keyword>
<dbReference type="GO" id="GO:0000272">
    <property type="term" value="P:polysaccharide catabolic process"/>
    <property type="evidence" value="ECO:0007669"/>
    <property type="project" value="InterPro"/>
</dbReference>